<keyword evidence="2" id="KW-1185">Reference proteome</keyword>
<name>A0A5B7EVK5_PORTR</name>
<proteinExistence type="predicted"/>
<reference evidence="1 2" key="1">
    <citation type="submission" date="2019-05" db="EMBL/GenBank/DDBJ databases">
        <title>Another draft genome of Portunus trituberculatus and its Hox gene families provides insights of decapod evolution.</title>
        <authorList>
            <person name="Jeong J.-H."/>
            <person name="Song I."/>
            <person name="Kim S."/>
            <person name="Choi T."/>
            <person name="Kim D."/>
            <person name="Ryu S."/>
            <person name="Kim W."/>
        </authorList>
    </citation>
    <scope>NUCLEOTIDE SEQUENCE [LARGE SCALE GENOMIC DNA]</scope>
    <source>
        <tissue evidence="1">Muscle</tissue>
    </source>
</reference>
<gene>
    <name evidence="1" type="ORF">E2C01_030562</name>
</gene>
<comment type="caution">
    <text evidence="1">The sequence shown here is derived from an EMBL/GenBank/DDBJ whole genome shotgun (WGS) entry which is preliminary data.</text>
</comment>
<dbReference type="EMBL" id="VSRR010003683">
    <property type="protein sequence ID" value="MPC37088.1"/>
    <property type="molecule type" value="Genomic_DNA"/>
</dbReference>
<dbReference type="AlphaFoldDB" id="A0A5B7EVK5"/>
<accession>A0A5B7EVK5</accession>
<sequence>MSCSFSSPLILNLPSASLLPLMFISSPQPSPQPSASLAVLLVTPLSFSSLPLNKRRAEPAISFSNS</sequence>
<dbReference type="Proteomes" id="UP000324222">
    <property type="component" value="Unassembled WGS sequence"/>
</dbReference>
<protein>
    <submittedName>
        <fullName evidence="1">Uncharacterized protein</fullName>
    </submittedName>
</protein>
<organism evidence="1 2">
    <name type="scientific">Portunus trituberculatus</name>
    <name type="common">Swimming crab</name>
    <name type="synonym">Neptunus trituberculatus</name>
    <dbReference type="NCBI Taxonomy" id="210409"/>
    <lineage>
        <taxon>Eukaryota</taxon>
        <taxon>Metazoa</taxon>
        <taxon>Ecdysozoa</taxon>
        <taxon>Arthropoda</taxon>
        <taxon>Crustacea</taxon>
        <taxon>Multicrustacea</taxon>
        <taxon>Malacostraca</taxon>
        <taxon>Eumalacostraca</taxon>
        <taxon>Eucarida</taxon>
        <taxon>Decapoda</taxon>
        <taxon>Pleocyemata</taxon>
        <taxon>Brachyura</taxon>
        <taxon>Eubrachyura</taxon>
        <taxon>Portunoidea</taxon>
        <taxon>Portunidae</taxon>
        <taxon>Portuninae</taxon>
        <taxon>Portunus</taxon>
    </lineage>
</organism>
<evidence type="ECO:0000313" key="1">
    <source>
        <dbReference type="EMBL" id="MPC37088.1"/>
    </source>
</evidence>
<evidence type="ECO:0000313" key="2">
    <source>
        <dbReference type="Proteomes" id="UP000324222"/>
    </source>
</evidence>